<evidence type="ECO:0000313" key="2">
    <source>
        <dbReference type="EMBL" id="SEC39954.1"/>
    </source>
</evidence>
<sequence length="51" mass="5521">MDVGSRSQFDRKQRSASFIFALQTDHLHHKRPGNERAISGQTGLAPAGAAT</sequence>
<keyword evidence="3" id="KW-1185">Reference proteome</keyword>
<organism evidence="2 3">
    <name type="scientific">Pseudomonas jessenii</name>
    <dbReference type="NCBI Taxonomy" id="77298"/>
    <lineage>
        <taxon>Bacteria</taxon>
        <taxon>Pseudomonadati</taxon>
        <taxon>Pseudomonadota</taxon>
        <taxon>Gammaproteobacteria</taxon>
        <taxon>Pseudomonadales</taxon>
        <taxon>Pseudomonadaceae</taxon>
        <taxon>Pseudomonas</taxon>
    </lineage>
</organism>
<feature type="region of interest" description="Disordered" evidence="1">
    <location>
        <begin position="27"/>
        <end position="51"/>
    </location>
</feature>
<name>A0A1H4S7H4_PSEJE</name>
<dbReference type="AlphaFoldDB" id="A0A1H4S7H4"/>
<gene>
    <name evidence="2" type="ORF">SAMN04490187_4223</name>
</gene>
<protein>
    <submittedName>
        <fullName evidence="2">Uncharacterized protein</fullName>
    </submittedName>
</protein>
<accession>A0A1H4S7H4</accession>
<dbReference type="Proteomes" id="UP000198542">
    <property type="component" value="Unassembled WGS sequence"/>
</dbReference>
<proteinExistence type="predicted"/>
<evidence type="ECO:0000256" key="1">
    <source>
        <dbReference type="SAM" id="MobiDB-lite"/>
    </source>
</evidence>
<reference evidence="3" key="1">
    <citation type="submission" date="2016-10" db="EMBL/GenBank/DDBJ databases">
        <authorList>
            <person name="Varghese N."/>
            <person name="Submissions S."/>
        </authorList>
    </citation>
    <scope>NUCLEOTIDE SEQUENCE [LARGE SCALE GENOMIC DNA]</scope>
    <source>
        <strain evidence="3">BS3660</strain>
    </source>
</reference>
<dbReference type="EMBL" id="FNTC01000002">
    <property type="protein sequence ID" value="SEC39954.1"/>
    <property type="molecule type" value="Genomic_DNA"/>
</dbReference>
<evidence type="ECO:0000313" key="3">
    <source>
        <dbReference type="Proteomes" id="UP000198542"/>
    </source>
</evidence>